<dbReference type="STRING" id="927083.DB32_001926"/>
<organism evidence="2 3">
    <name type="scientific">Sandaracinus amylolyticus</name>
    <dbReference type="NCBI Taxonomy" id="927083"/>
    <lineage>
        <taxon>Bacteria</taxon>
        <taxon>Pseudomonadati</taxon>
        <taxon>Myxococcota</taxon>
        <taxon>Polyangia</taxon>
        <taxon>Polyangiales</taxon>
        <taxon>Sandaracinaceae</taxon>
        <taxon>Sandaracinus</taxon>
    </lineage>
</organism>
<sequence>MNAVSGGNAADIARGVPRSERRVRPPSRTRARSAADGA</sequence>
<evidence type="ECO:0000313" key="2">
    <source>
        <dbReference type="EMBL" id="AKF04777.1"/>
    </source>
</evidence>
<name>A0A0F6W1C8_9BACT</name>
<reference evidence="2 3" key="1">
    <citation type="submission" date="2015-03" db="EMBL/GenBank/DDBJ databases">
        <title>Genome assembly of Sandaracinus amylolyticus DSM 53668.</title>
        <authorList>
            <person name="Sharma G."/>
            <person name="Subramanian S."/>
        </authorList>
    </citation>
    <scope>NUCLEOTIDE SEQUENCE [LARGE SCALE GENOMIC DNA]</scope>
    <source>
        <strain evidence="2 3">DSM 53668</strain>
    </source>
</reference>
<dbReference type="AlphaFoldDB" id="A0A0F6W1C8"/>
<keyword evidence="3" id="KW-1185">Reference proteome</keyword>
<dbReference type="Proteomes" id="UP000034883">
    <property type="component" value="Chromosome"/>
</dbReference>
<proteinExistence type="predicted"/>
<gene>
    <name evidence="2" type="ORF">DB32_001926</name>
</gene>
<dbReference type="KEGG" id="samy:DB32_001926"/>
<accession>A0A0F6W1C8</accession>
<protein>
    <submittedName>
        <fullName evidence="2">Uncharacterized protein</fullName>
    </submittedName>
</protein>
<evidence type="ECO:0000256" key="1">
    <source>
        <dbReference type="SAM" id="MobiDB-lite"/>
    </source>
</evidence>
<dbReference type="EMBL" id="CP011125">
    <property type="protein sequence ID" value="AKF04777.1"/>
    <property type="molecule type" value="Genomic_DNA"/>
</dbReference>
<feature type="region of interest" description="Disordered" evidence="1">
    <location>
        <begin position="1"/>
        <end position="38"/>
    </location>
</feature>
<evidence type="ECO:0000313" key="3">
    <source>
        <dbReference type="Proteomes" id="UP000034883"/>
    </source>
</evidence>